<dbReference type="Proteomes" id="UP000054248">
    <property type="component" value="Unassembled WGS sequence"/>
</dbReference>
<proteinExistence type="predicted"/>
<feature type="region of interest" description="Disordered" evidence="1">
    <location>
        <begin position="1"/>
        <end position="21"/>
    </location>
</feature>
<evidence type="ECO:0000313" key="2">
    <source>
        <dbReference type="EMBL" id="KIO15722.1"/>
    </source>
</evidence>
<reference evidence="2 3" key="1">
    <citation type="submission" date="2014-04" db="EMBL/GenBank/DDBJ databases">
        <authorList>
            <consortium name="DOE Joint Genome Institute"/>
            <person name="Kuo A."/>
            <person name="Girlanda M."/>
            <person name="Perotto S."/>
            <person name="Kohler A."/>
            <person name="Nagy L.G."/>
            <person name="Floudas D."/>
            <person name="Copeland A."/>
            <person name="Barry K.W."/>
            <person name="Cichocki N."/>
            <person name="Veneault-Fourrey C."/>
            <person name="LaButti K."/>
            <person name="Lindquist E.A."/>
            <person name="Lipzen A."/>
            <person name="Lundell T."/>
            <person name="Morin E."/>
            <person name="Murat C."/>
            <person name="Sun H."/>
            <person name="Tunlid A."/>
            <person name="Henrissat B."/>
            <person name="Grigoriev I.V."/>
            <person name="Hibbett D.S."/>
            <person name="Martin F."/>
            <person name="Nordberg H.P."/>
            <person name="Cantor M.N."/>
            <person name="Hua S.X."/>
        </authorList>
    </citation>
    <scope>NUCLEOTIDE SEQUENCE [LARGE SCALE GENOMIC DNA]</scope>
    <source>
        <strain evidence="2 3">MUT 4182</strain>
    </source>
</reference>
<dbReference type="HOGENOM" id="CLU_2135376_0_0_1"/>
<feature type="compositionally biased region" description="Polar residues" evidence="1">
    <location>
        <begin position="11"/>
        <end position="21"/>
    </location>
</feature>
<protein>
    <submittedName>
        <fullName evidence="2">Uncharacterized protein</fullName>
    </submittedName>
</protein>
<reference evidence="3" key="2">
    <citation type="submission" date="2015-01" db="EMBL/GenBank/DDBJ databases">
        <title>Evolutionary Origins and Diversification of the Mycorrhizal Mutualists.</title>
        <authorList>
            <consortium name="DOE Joint Genome Institute"/>
            <consortium name="Mycorrhizal Genomics Consortium"/>
            <person name="Kohler A."/>
            <person name="Kuo A."/>
            <person name="Nagy L.G."/>
            <person name="Floudas D."/>
            <person name="Copeland A."/>
            <person name="Barry K.W."/>
            <person name="Cichocki N."/>
            <person name="Veneault-Fourrey C."/>
            <person name="LaButti K."/>
            <person name="Lindquist E.A."/>
            <person name="Lipzen A."/>
            <person name="Lundell T."/>
            <person name="Morin E."/>
            <person name="Murat C."/>
            <person name="Riley R."/>
            <person name="Ohm R."/>
            <person name="Sun H."/>
            <person name="Tunlid A."/>
            <person name="Henrissat B."/>
            <person name="Grigoriev I.V."/>
            <person name="Hibbett D.S."/>
            <person name="Martin F."/>
        </authorList>
    </citation>
    <scope>NUCLEOTIDE SEQUENCE [LARGE SCALE GENOMIC DNA]</scope>
    <source>
        <strain evidence="3">MUT 4182</strain>
    </source>
</reference>
<organism evidence="2 3">
    <name type="scientific">Tulasnella calospora MUT 4182</name>
    <dbReference type="NCBI Taxonomy" id="1051891"/>
    <lineage>
        <taxon>Eukaryota</taxon>
        <taxon>Fungi</taxon>
        <taxon>Dikarya</taxon>
        <taxon>Basidiomycota</taxon>
        <taxon>Agaricomycotina</taxon>
        <taxon>Agaricomycetes</taxon>
        <taxon>Cantharellales</taxon>
        <taxon>Tulasnellaceae</taxon>
        <taxon>Tulasnella</taxon>
    </lineage>
</organism>
<dbReference type="OrthoDB" id="3172239at2759"/>
<accession>A0A0C3L1W4</accession>
<sequence>MEQLAEHTVAPNANETGASTAQAEDWMCPKLRYITLRVPEAEPQPDLYGAALLSMVRTRWLRTDGGPTPAIQPDAFVIIGTDLGSKAQQDVETEVKRVVPSAVFQLEDGYLSS</sequence>
<dbReference type="AlphaFoldDB" id="A0A0C3L1W4"/>
<name>A0A0C3L1W4_9AGAM</name>
<evidence type="ECO:0000256" key="1">
    <source>
        <dbReference type="SAM" id="MobiDB-lite"/>
    </source>
</evidence>
<dbReference type="EMBL" id="KN823855">
    <property type="protein sequence ID" value="KIO15722.1"/>
    <property type="molecule type" value="Genomic_DNA"/>
</dbReference>
<evidence type="ECO:0000313" key="3">
    <source>
        <dbReference type="Proteomes" id="UP000054248"/>
    </source>
</evidence>
<keyword evidence="3" id="KW-1185">Reference proteome</keyword>
<gene>
    <name evidence="2" type="ORF">M407DRAFT_34690</name>
</gene>